<keyword evidence="1" id="KW-0547">Nucleotide-binding</keyword>
<dbReference type="PANTHER" id="PTHR48103">
    <property type="entry name" value="MIDASIN-RELATED"/>
    <property type="match status" value="1"/>
</dbReference>
<dbReference type="GO" id="GO:0000027">
    <property type="term" value="P:ribosomal large subunit assembly"/>
    <property type="evidence" value="ECO:0007669"/>
    <property type="project" value="TreeGrafter"/>
</dbReference>
<dbReference type="GO" id="GO:0030687">
    <property type="term" value="C:preribosome, large subunit precursor"/>
    <property type="evidence" value="ECO:0007669"/>
    <property type="project" value="TreeGrafter"/>
</dbReference>
<reference evidence="4" key="1">
    <citation type="journal article" date="2012" name="Nat. Genet.">
        <title>Whole-genome sequence of Schistosoma haematobium.</title>
        <authorList>
            <person name="Young N.D."/>
            <person name="Jex A.R."/>
            <person name="Li B."/>
            <person name="Liu S."/>
            <person name="Yang L."/>
            <person name="Xiong Z."/>
            <person name="Li Y."/>
            <person name="Cantacessi C."/>
            <person name="Hall R.S."/>
            <person name="Xu X."/>
            <person name="Chen F."/>
            <person name="Wu X."/>
            <person name="Zerlotini A."/>
            <person name="Oliveira G."/>
            <person name="Hofmann A."/>
            <person name="Zhang G."/>
            <person name="Fang X."/>
            <person name="Kang Y."/>
            <person name="Campbell B.E."/>
            <person name="Loukas A."/>
            <person name="Ranganathan S."/>
            <person name="Rollinson D."/>
            <person name="Rinaldi G."/>
            <person name="Brindley P.J."/>
            <person name="Yang H."/>
            <person name="Wang J."/>
            <person name="Wang J."/>
            <person name="Gasser R.B."/>
        </authorList>
    </citation>
    <scope>NUCLEOTIDE SEQUENCE [LARGE SCALE GENOMIC DNA]</scope>
</reference>
<evidence type="ECO:0000256" key="1">
    <source>
        <dbReference type="ARBA" id="ARBA00022741"/>
    </source>
</evidence>
<feature type="region of interest" description="Disordered" evidence="3">
    <location>
        <begin position="1671"/>
        <end position="1691"/>
    </location>
</feature>
<accession>A0A095A4L9</accession>
<sequence>MHTDQFLTELHSMYHLPVNYLHHNVNEIIQNRLPTNYRQSYTNLIHITLKEYYKKPLSIDIQLMIQRILLEQANVTDVQLEQNNILYDSNVLQFNESDMTMIKLSDWSDWPDLRWIPGWKHLICSLENESDVLINEWDRKLSLLLINELIQSTHECIHRQLNDNQSYSLLQSSDLSRIPVLKIIKLSMENNFPTVWLDNYPGLSNLNEQWFTFLKDLYNHFLNYKYDLSKLYTKLISKAWIWLRLFGSRPLGDSFDWPERLLFHNQHILFNNLLYNQPLPNLTIISQYFHLKLIPLNVIKCQLQLHSLSVDWLQFGQLMNEFLIRFKSELHSTGSNNNNDDDDEGEEEEENDEEMNINDDDGDDVGNYNINDDNQNDIMKFYCLWPWTMILLSKFIDIKLLNNTLQHNDQWNFTESLRISIRSNLLSLNRPQLLACLSMTTQCLFKTTNCEQARVVKQLLQELNITTMNNRNNNSSIFLTFALKKLDWSLANQLLNFHLPDILGEWRSISHALIHITWPMLCDYGTCSFTAVHSLQKFVNSQNNDTNEDTPIPIIRINNLIELINWIRNVFNPSISLLKSYISNDKSNDWYHIIRLIELLINYLEQLSSSLSSKKSNHNDVHDDNDDDILSYNLIILWHFSSSFRLFQMNSIRNELQFRENMQKLATGAYDNSLLPSLINANPLNINGRVDCGLLHPWLGVLVNRLHCLKQKAETLKQQLGSSCDNILVTRQNSNFEYVEIRRRITSFITDFTEEFLLGHCFPNTNNNNNNNIKIFEKTVELQKVRCWIETTSILGDWLTEPNRLNTFADIITPFLYGLFYVTVSSMIINLVTSLLPNTQNDNVILPVISGGQRLSRSLSLALELANSKSRRLIQQLVNSINNPTSFSGNMVNVSHKIQEIQFRISSFILNLLWLHNAEKNSSSYITDIDNKLIGRILNSIILPLNHHWKQIELERKQFAESRASLFLEADRRKQLIRNDLQNIKSKKIKHQQYHVRSTSPDLIDQSLNEEVDWRLRFSEVGCLNAYTELGISNNNSQVGNFEKEKEIQQTVAKLEAIDKWLKSSLNGSGKYWIPEENELVYFIKRLVYLLLLNSNSIINYPLNSSLLNLDKHNNNQSVDISSVFSWHWHTVLYGFNLASWLSMESKFSLDPIIDEQTTLPYIGITAYMGQYDIRANPILPINSSSNFSTTSFNHYYSTKSHCYNIYIDPIPLEEAEKLNVLMRNLEKQIKHILTQWPGQPSLLRLLVIIHRIESFTVSDPLIKFVTGIEMLWQVIQEWERDAAKHVSLNESSKEVCNLLLLFSRYISPVFCFYSYWLATLDSAEIQISNRCVTLWFHLYDLFLRPGSYNRQLNSLNSKYQSKMSSSSCLKDNASVDHNNNDDERQRLQLETDRFDALIELFEKGPIGEFSSRWKLVASIYSALNIWPGLTETERSSSKRIVGNAVWFYAQFLPCITEELSNLRHPIEKELKGLVNVTKWGHYSRFWSVKTTVDRCKKSIHKHVKNWESILQRPVRPIFENAIKIPTYLKSNNDNNDHICSSSLLKLEMTDLLTILKHCSFEKSYRDLQQLYSSFSEQEDQQPKFNFTLHLKRLPSIIRCLHKHVYAMVHNSPIIQWTKHLRSGLQMWIDFVHELSRQTDRLNSTCPTSNQLAKFNKLKLNKTKCKLISSKRNHSRNDDKVDEDEEEDEELKKTRQWYQEYTALQQRKRLALSDWLKVATLKHSSTVNNQ</sequence>
<gene>
    <name evidence="4" type="ORF">MS3_10317</name>
</gene>
<feature type="region of interest" description="Disordered" evidence="3">
    <location>
        <begin position="334"/>
        <end position="369"/>
    </location>
</feature>
<proteinExistence type="predicted"/>
<dbReference type="GO" id="GO:0000055">
    <property type="term" value="P:ribosomal large subunit export from nucleus"/>
    <property type="evidence" value="ECO:0007669"/>
    <property type="project" value="TreeGrafter"/>
</dbReference>
<dbReference type="STRING" id="6185.A0A095A4L9"/>
<dbReference type="EMBL" id="KL252103">
    <property type="protein sequence ID" value="KGB41772.1"/>
    <property type="molecule type" value="Genomic_DNA"/>
</dbReference>
<dbReference type="PANTHER" id="PTHR48103:SF2">
    <property type="entry name" value="MIDASIN"/>
    <property type="match status" value="1"/>
</dbReference>
<evidence type="ECO:0000256" key="3">
    <source>
        <dbReference type="SAM" id="MobiDB-lite"/>
    </source>
</evidence>
<evidence type="ECO:0000313" key="4">
    <source>
        <dbReference type="EMBL" id="KGB41772.1"/>
    </source>
</evidence>
<organism evidence="4">
    <name type="scientific">Schistosoma haematobium</name>
    <name type="common">Blood fluke</name>
    <dbReference type="NCBI Taxonomy" id="6185"/>
    <lineage>
        <taxon>Eukaryota</taxon>
        <taxon>Metazoa</taxon>
        <taxon>Spiralia</taxon>
        <taxon>Lophotrochozoa</taxon>
        <taxon>Platyhelminthes</taxon>
        <taxon>Trematoda</taxon>
        <taxon>Digenea</taxon>
        <taxon>Strigeidida</taxon>
        <taxon>Schistosomatoidea</taxon>
        <taxon>Schistosomatidae</taxon>
        <taxon>Schistosoma</taxon>
    </lineage>
</organism>
<evidence type="ECO:0000256" key="2">
    <source>
        <dbReference type="ARBA" id="ARBA00022840"/>
    </source>
</evidence>
<keyword evidence="2" id="KW-0067">ATP-binding</keyword>
<feature type="compositionally biased region" description="Acidic residues" evidence="3">
    <location>
        <begin position="1680"/>
        <end position="1689"/>
    </location>
</feature>
<feature type="compositionally biased region" description="Acidic residues" evidence="3">
    <location>
        <begin position="339"/>
        <end position="364"/>
    </location>
</feature>
<protein>
    <submittedName>
        <fullName evidence="4">Midasin</fullName>
    </submittedName>
</protein>
<dbReference type="GO" id="GO:0005524">
    <property type="term" value="F:ATP binding"/>
    <property type="evidence" value="ECO:0007669"/>
    <property type="project" value="UniProtKB-KW"/>
</dbReference>
<dbReference type="GO" id="GO:0005634">
    <property type="term" value="C:nucleus"/>
    <property type="evidence" value="ECO:0007669"/>
    <property type="project" value="TreeGrafter"/>
</dbReference>
<name>A0A095A4L9_SCHHA</name>